<dbReference type="PANTHER" id="PTHR41153">
    <property type="entry name" value="RE41427P"/>
    <property type="match status" value="1"/>
</dbReference>
<gene>
    <name evidence="2" type="ORF">MHI_LOCUS363966</name>
</gene>
<dbReference type="OrthoDB" id="10055432at2759"/>
<dbReference type="EMBL" id="CAJDYZ010006278">
    <property type="protein sequence ID" value="CAD1473217.1"/>
    <property type="molecule type" value="Genomic_DNA"/>
</dbReference>
<keyword evidence="3" id="KW-1185">Reference proteome</keyword>
<dbReference type="Gene3D" id="2.10.90.10">
    <property type="entry name" value="Cystine-knot cytokines"/>
    <property type="match status" value="1"/>
</dbReference>
<name>A0A6V7H2A5_9HYME</name>
<protein>
    <recommendedName>
        <fullName evidence="4">Spaetzle domain-containing protein</fullName>
    </recommendedName>
</protein>
<dbReference type="InterPro" id="IPR029034">
    <property type="entry name" value="Cystine-knot_cytokine"/>
</dbReference>
<dbReference type="Proteomes" id="UP000752696">
    <property type="component" value="Unassembled WGS sequence"/>
</dbReference>
<evidence type="ECO:0008006" key="4">
    <source>
        <dbReference type="Google" id="ProtNLM"/>
    </source>
</evidence>
<keyword evidence="1" id="KW-0732">Signal</keyword>
<feature type="chain" id="PRO_5027757601" description="Spaetzle domain-containing protein" evidence="1">
    <location>
        <begin position="20"/>
        <end position="255"/>
    </location>
</feature>
<reference evidence="2" key="1">
    <citation type="submission" date="2020-07" db="EMBL/GenBank/DDBJ databases">
        <authorList>
            <person name="Nazaruddin N."/>
        </authorList>
    </citation>
    <scope>NUCLEOTIDE SEQUENCE</scope>
</reference>
<evidence type="ECO:0000256" key="1">
    <source>
        <dbReference type="SAM" id="SignalP"/>
    </source>
</evidence>
<comment type="caution">
    <text evidence="2">The sequence shown here is derived from an EMBL/GenBank/DDBJ whole genome shotgun (WGS) entry which is preliminary data.</text>
</comment>
<dbReference type="PANTHER" id="PTHR41153:SF2">
    <property type="entry name" value="RE41427P"/>
    <property type="match status" value="1"/>
</dbReference>
<dbReference type="SUPFAM" id="SSF57501">
    <property type="entry name" value="Cystine-knot cytokines"/>
    <property type="match status" value="1"/>
</dbReference>
<organism evidence="2 3">
    <name type="scientific">Heterotrigona itama</name>
    <dbReference type="NCBI Taxonomy" id="395501"/>
    <lineage>
        <taxon>Eukaryota</taxon>
        <taxon>Metazoa</taxon>
        <taxon>Ecdysozoa</taxon>
        <taxon>Arthropoda</taxon>
        <taxon>Hexapoda</taxon>
        <taxon>Insecta</taxon>
        <taxon>Pterygota</taxon>
        <taxon>Neoptera</taxon>
        <taxon>Endopterygota</taxon>
        <taxon>Hymenoptera</taxon>
        <taxon>Apocrita</taxon>
        <taxon>Aculeata</taxon>
        <taxon>Apoidea</taxon>
        <taxon>Anthophila</taxon>
        <taxon>Apidae</taxon>
        <taxon>Heterotrigona</taxon>
    </lineage>
</organism>
<feature type="signal peptide" evidence="1">
    <location>
        <begin position="1"/>
        <end position="19"/>
    </location>
</feature>
<evidence type="ECO:0000313" key="3">
    <source>
        <dbReference type="Proteomes" id="UP000752696"/>
    </source>
</evidence>
<accession>A0A6V7H2A5</accession>
<sequence length="255" mass="28206">MPRYLGLILVITACAHVYGAKKCEGNGLGLKYVWGDALTDPADCVGPNNMEYPTCLLALINTNDCHSAAISRSYKNLWTNSRMARSRQPRTIDPELTRQALLHNYKIAHGDRQNFSEIRILRNTYLFYATQRILLPGRGFSSKETCGSPARLCKTKYNTTAPMYGVSLTSGQPVTIVQKFPDLLQQVVFEVCESKECDVVHGECTQTYVPYLFLVIPLGPVTLTGQDYVLVESGCVCKPRNSASATSEPPAVPTF</sequence>
<dbReference type="AlphaFoldDB" id="A0A6V7H2A5"/>
<evidence type="ECO:0000313" key="2">
    <source>
        <dbReference type="EMBL" id="CAD1473217.1"/>
    </source>
</evidence>
<proteinExistence type="predicted"/>